<reference evidence="4" key="1">
    <citation type="submission" date="2020-08" db="EMBL/GenBank/DDBJ databases">
        <title>Genome sequencing and assembly of the red palm weevil Rhynchophorus ferrugineus.</title>
        <authorList>
            <person name="Dias G.B."/>
            <person name="Bergman C.M."/>
            <person name="Manee M."/>
        </authorList>
    </citation>
    <scope>NUCLEOTIDE SEQUENCE</scope>
    <source>
        <strain evidence="4">AA-2017</strain>
        <tissue evidence="4">Whole larva</tissue>
    </source>
</reference>
<dbReference type="EMBL" id="JAACXV010014293">
    <property type="protein sequence ID" value="KAF7268915.1"/>
    <property type="molecule type" value="Genomic_DNA"/>
</dbReference>
<dbReference type="InterPro" id="IPR002110">
    <property type="entry name" value="Ankyrin_rpt"/>
</dbReference>
<organism evidence="4 5">
    <name type="scientific">Rhynchophorus ferrugineus</name>
    <name type="common">Red palm weevil</name>
    <name type="synonym">Curculio ferrugineus</name>
    <dbReference type="NCBI Taxonomy" id="354439"/>
    <lineage>
        <taxon>Eukaryota</taxon>
        <taxon>Metazoa</taxon>
        <taxon>Ecdysozoa</taxon>
        <taxon>Arthropoda</taxon>
        <taxon>Hexapoda</taxon>
        <taxon>Insecta</taxon>
        <taxon>Pterygota</taxon>
        <taxon>Neoptera</taxon>
        <taxon>Endopterygota</taxon>
        <taxon>Coleoptera</taxon>
        <taxon>Polyphaga</taxon>
        <taxon>Cucujiformia</taxon>
        <taxon>Curculionidae</taxon>
        <taxon>Dryophthorinae</taxon>
        <taxon>Rhynchophorus</taxon>
    </lineage>
</organism>
<dbReference type="Proteomes" id="UP000625711">
    <property type="component" value="Unassembled WGS sequence"/>
</dbReference>
<keyword evidence="2 3" id="KW-0040">ANK repeat</keyword>
<dbReference type="SUPFAM" id="SSF48403">
    <property type="entry name" value="Ankyrin repeat"/>
    <property type="match status" value="1"/>
</dbReference>
<evidence type="ECO:0000256" key="1">
    <source>
        <dbReference type="ARBA" id="ARBA00022737"/>
    </source>
</evidence>
<dbReference type="SMART" id="SM00248">
    <property type="entry name" value="ANK"/>
    <property type="match status" value="7"/>
</dbReference>
<dbReference type="PANTHER" id="PTHR24189">
    <property type="entry name" value="MYOTROPHIN"/>
    <property type="match status" value="1"/>
</dbReference>
<dbReference type="PRINTS" id="PR01415">
    <property type="entry name" value="ANKYRIN"/>
</dbReference>
<feature type="repeat" description="ANK" evidence="3">
    <location>
        <begin position="95"/>
        <end position="127"/>
    </location>
</feature>
<dbReference type="Pfam" id="PF12796">
    <property type="entry name" value="Ank_2"/>
    <property type="match status" value="2"/>
</dbReference>
<evidence type="ECO:0000256" key="3">
    <source>
        <dbReference type="PROSITE-ProRule" id="PRU00023"/>
    </source>
</evidence>
<protein>
    <submittedName>
        <fullName evidence="4">Uncharacterized protein</fullName>
    </submittedName>
</protein>
<dbReference type="AlphaFoldDB" id="A0A834I120"/>
<dbReference type="OrthoDB" id="6431538at2759"/>
<keyword evidence="1" id="KW-0677">Repeat</keyword>
<comment type="caution">
    <text evidence="4">The sequence shown here is derived from an EMBL/GenBank/DDBJ whole genome shotgun (WGS) entry which is preliminary data.</text>
</comment>
<dbReference type="InterPro" id="IPR036770">
    <property type="entry name" value="Ankyrin_rpt-contain_sf"/>
</dbReference>
<dbReference type="PROSITE" id="PS50297">
    <property type="entry name" value="ANK_REP_REGION"/>
    <property type="match status" value="1"/>
</dbReference>
<accession>A0A834I120</accession>
<dbReference type="PROSITE" id="PS50088">
    <property type="entry name" value="ANK_REPEAT"/>
    <property type="match status" value="1"/>
</dbReference>
<evidence type="ECO:0000313" key="4">
    <source>
        <dbReference type="EMBL" id="KAF7268915.1"/>
    </source>
</evidence>
<dbReference type="Gene3D" id="1.25.40.20">
    <property type="entry name" value="Ankyrin repeat-containing domain"/>
    <property type="match status" value="2"/>
</dbReference>
<keyword evidence="5" id="KW-1185">Reference proteome</keyword>
<dbReference type="InterPro" id="IPR050745">
    <property type="entry name" value="Multifunctional_regulatory"/>
</dbReference>
<sequence length="513" mass="59679">MEDSDSDQEVYPVQFQTIRELFSYRDPLSQSEILRATAENNIDRLKQLISQGKSVNISDNLGNTALHTAVLKKLPDIADYLLTLEEIIIDKQNFQGSTPLWYAAKAGHTYLTKRLIERGADVNLATLELVTPLHTSVRHPEVVKLLIENGANINALDYTEETPLHDAISGGFFETTCMLLYYNADANIPAENGLTPFMRAIIKDDLLIQELLLEYVTDFNGVTDEGMTVLKLALTHNCPYVEEIIRRGIDVHHQPGFYSVYITCLRMPNLDKFETVWKYYTYQDNDVMDFFALMLLHLDDNYYIYHYVRIIIESENVEAFFKILRLEPFLNFSRNILSLFPDVLLLVPKIVCLYLTYGYKLTGKAIGLIYKIFGRKDLLDICLHMDIDMKEHDDTFGVARALYDTSLSIEQIKLKFAENFELATPDSLLQILPYFKISKKRIFYNHLHTMQREFEFVCDLPSLLELARNKTRDYLIAKYKLYSAKEYYFFLKDLEMPEAYKDILTFHMPIYKL</sequence>
<evidence type="ECO:0000313" key="5">
    <source>
        <dbReference type="Proteomes" id="UP000625711"/>
    </source>
</evidence>
<proteinExistence type="predicted"/>
<gene>
    <name evidence="4" type="ORF">GWI33_018016</name>
</gene>
<evidence type="ECO:0000256" key="2">
    <source>
        <dbReference type="ARBA" id="ARBA00023043"/>
    </source>
</evidence>
<name>A0A834I120_RHYFE</name>